<dbReference type="InterPro" id="IPR015421">
    <property type="entry name" value="PyrdxlP-dep_Trfase_major"/>
</dbReference>
<dbReference type="InterPro" id="IPR050478">
    <property type="entry name" value="Ethylene_sulfur-biosynth"/>
</dbReference>
<dbReference type="EMBL" id="PYDT01000003">
    <property type="protein sequence ID" value="THU65495.1"/>
    <property type="molecule type" value="Genomic_DNA"/>
</dbReference>
<dbReference type="PROSITE" id="PS00105">
    <property type="entry name" value="AA_TRANSFER_CLASS_1"/>
    <property type="match status" value="1"/>
</dbReference>
<accession>A0A4V4H7X0</accession>
<comment type="similarity">
    <text evidence="2">Belongs to the class-I pyridoxal-phosphate-dependent aminotransferase family.</text>
</comment>
<dbReference type="STRING" id="52838.A0A4V4H7X0"/>
<dbReference type="PANTHER" id="PTHR43795:SF85">
    <property type="entry name" value="AMINOTRANSFERASE ACS10-RELATED"/>
    <property type="match status" value="1"/>
</dbReference>
<evidence type="ECO:0000313" key="7">
    <source>
        <dbReference type="Proteomes" id="UP000317650"/>
    </source>
</evidence>
<evidence type="ECO:0000256" key="2">
    <source>
        <dbReference type="ARBA" id="ARBA00007441"/>
    </source>
</evidence>
<evidence type="ECO:0000259" key="5">
    <source>
        <dbReference type="Pfam" id="PF00155"/>
    </source>
</evidence>
<dbReference type="AlphaFoldDB" id="A0A4V4H7X0"/>
<dbReference type="Gene3D" id="3.40.640.10">
    <property type="entry name" value="Type I PLP-dependent aspartate aminotransferase-like (Major domain)"/>
    <property type="match status" value="1"/>
</dbReference>
<feature type="transmembrane region" description="Helical" evidence="4">
    <location>
        <begin position="171"/>
        <end position="194"/>
    </location>
</feature>
<comment type="cofactor">
    <cofactor evidence="1">
        <name>pyridoxal 5'-phosphate</name>
        <dbReference type="ChEBI" id="CHEBI:597326"/>
    </cofactor>
</comment>
<dbReference type="InterPro" id="IPR004838">
    <property type="entry name" value="NHTrfase_class1_PyrdxlP-BS"/>
</dbReference>
<evidence type="ECO:0000256" key="3">
    <source>
        <dbReference type="ARBA" id="ARBA00022898"/>
    </source>
</evidence>
<dbReference type="GO" id="GO:0006520">
    <property type="term" value="P:amino acid metabolic process"/>
    <property type="evidence" value="ECO:0007669"/>
    <property type="project" value="TreeGrafter"/>
</dbReference>
<evidence type="ECO:0000256" key="4">
    <source>
        <dbReference type="SAM" id="Phobius"/>
    </source>
</evidence>
<dbReference type="InterPro" id="IPR015422">
    <property type="entry name" value="PyrdxlP-dep_Trfase_small"/>
</dbReference>
<keyword evidence="4" id="KW-0812">Transmembrane</keyword>
<keyword evidence="4" id="KW-1133">Transmembrane helix</keyword>
<keyword evidence="7" id="KW-1185">Reference proteome</keyword>
<name>A0A4V4H7X0_MUSBA</name>
<organism evidence="6 7">
    <name type="scientific">Musa balbisiana</name>
    <name type="common">Banana</name>
    <dbReference type="NCBI Taxonomy" id="52838"/>
    <lineage>
        <taxon>Eukaryota</taxon>
        <taxon>Viridiplantae</taxon>
        <taxon>Streptophyta</taxon>
        <taxon>Embryophyta</taxon>
        <taxon>Tracheophyta</taxon>
        <taxon>Spermatophyta</taxon>
        <taxon>Magnoliopsida</taxon>
        <taxon>Liliopsida</taxon>
        <taxon>Zingiberales</taxon>
        <taxon>Musaceae</taxon>
        <taxon>Musa</taxon>
    </lineage>
</organism>
<sequence length="574" mass="62485">MSPTPSKKSADAAAAAATATQARSSATGLGGGGGGAGMRLIVPLQGVVQGRGGLVLGTLIPCALFYFLQFYLRRNRSPPPTSPQPPAANGPDLPGIVRSSSRNFLSARGSSSHAAISSRAASIARSCDSPYFVGTKKCSEDPYHPVDNPDGVIQLGLAENRVAFFYPRKSFILLLPFGGLIPVRSFLSIVVGLLQLSLDLIGDWLARNVKDTLLDERQGGLSISGLATYQPFDGLVELKMAVAEFMGQVMQGSVSFDPSQIIMTAGATPAIEILSFCLADAGNAFLVPSPYYPGYDRNIRWRAGIELIPVPCRSTDNFGLSIPALERAYNQAKMRGVKVRAVLFSNPSNPVGNLLHREALRDLLDFVTEKGIHVIADEVFAGSTHGTEDFVSMAEVLNTDEFDRSRVHIVYGLSKDLSVPGFRIGLIYSFNEHVIAAASKLARFSSVSVPTQHLLISMLNDTKFITQYIKTNRERLRVMYALLVNGLKQLGIESVKSSGGFYCWTDMSKFMKSYSEKGELELWKEMLNVAKIHLTPGTACHCIEPGWFRLCFTTLTEKDVPVVLERIKRVVDKH</sequence>
<protein>
    <recommendedName>
        <fullName evidence="5">Aminotransferase class I/classII large domain-containing protein</fullName>
    </recommendedName>
</protein>
<dbReference type="InterPro" id="IPR004839">
    <property type="entry name" value="Aminotransferase_I/II_large"/>
</dbReference>
<dbReference type="PRINTS" id="PR00753">
    <property type="entry name" value="ACCSYNTHASE"/>
</dbReference>
<gene>
    <name evidence="6" type="ORF">C4D60_Mb05t04270</name>
</gene>
<dbReference type="CDD" id="cd00609">
    <property type="entry name" value="AAT_like"/>
    <property type="match status" value="1"/>
</dbReference>
<dbReference type="InterPro" id="IPR015424">
    <property type="entry name" value="PyrdxlP-dep_Trfase"/>
</dbReference>
<reference evidence="6 7" key="1">
    <citation type="journal article" date="2019" name="Nat. Plants">
        <title>Genome sequencing of Musa balbisiana reveals subgenome evolution and function divergence in polyploid bananas.</title>
        <authorList>
            <person name="Yao X."/>
        </authorList>
    </citation>
    <scope>NUCLEOTIDE SEQUENCE [LARGE SCALE GENOMIC DNA]</scope>
    <source>
        <strain evidence="7">cv. DH-PKW</strain>
        <tissue evidence="6">Leaves</tissue>
    </source>
</reference>
<evidence type="ECO:0000256" key="1">
    <source>
        <dbReference type="ARBA" id="ARBA00001933"/>
    </source>
</evidence>
<keyword evidence="3" id="KW-0663">Pyridoxal phosphate</keyword>
<dbReference type="SUPFAM" id="SSF53383">
    <property type="entry name" value="PLP-dependent transferases"/>
    <property type="match status" value="1"/>
</dbReference>
<dbReference type="GO" id="GO:0030170">
    <property type="term" value="F:pyridoxal phosphate binding"/>
    <property type="evidence" value="ECO:0007669"/>
    <property type="project" value="InterPro"/>
</dbReference>
<proteinExistence type="inferred from homology"/>
<dbReference type="PANTHER" id="PTHR43795">
    <property type="entry name" value="BIFUNCTIONAL ASPARTATE AMINOTRANSFERASE AND GLUTAMATE/ASPARTATE-PREPHENATE AMINOTRANSFERASE-RELATED"/>
    <property type="match status" value="1"/>
</dbReference>
<feature type="transmembrane region" description="Helical" evidence="4">
    <location>
        <begin position="48"/>
        <end position="68"/>
    </location>
</feature>
<dbReference type="Proteomes" id="UP000317650">
    <property type="component" value="Chromosome 5"/>
</dbReference>
<feature type="domain" description="Aminotransferase class I/classII large" evidence="5">
    <location>
        <begin position="220"/>
        <end position="567"/>
    </location>
</feature>
<evidence type="ECO:0000313" key="6">
    <source>
        <dbReference type="EMBL" id="THU65495.1"/>
    </source>
</evidence>
<comment type="caution">
    <text evidence="6">The sequence shown here is derived from an EMBL/GenBank/DDBJ whole genome shotgun (WGS) entry which is preliminary data.</text>
</comment>
<keyword evidence="4" id="KW-0472">Membrane</keyword>
<dbReference type="Pfam" id="PF00155">
    <property type="entry name" value="Aminotran_1_2"/>
    <property type="match status" value="1"/>
</dbReference>
<dbReference type="Gene3D" id="3.90.1150.10">
    <property type="entry name" value="Aspartate Aminotransferase, domain 1"/>
    <property type="match status" value="1"/>
</dbReference>
<dbReference type="GO" id="GO:0008483">
    <property type="term" value="F:transaminase activity"/>
    <property type="evidence" value="ECO:0007669"/>
    <property type="project" value="TreeGrafter"/>
</dbReference>